<evidence type="ECO:0000313" key="2">
    <source>
        <dbReference type="EMBL" id="CAB3733461.1"/>
    </source>
</evidence>
<evidence type="ECO:0000313" key="3">
    <source>
        <dbReference type="Proteomes" id="UP000494111"/>
    </source>
</evidence>
<feature type="transmembrane region" description="Helical" evidence="1">
    <location>
        <begin position="84"/>
        <end position="103"/>
    </location>
</feature>
<dbReference type="Proteomes" id="UP000494111">
    <property type="component" value="Unassembled WGS sequence"/>
</dbReference>
<sequence>MHCQTCGAAFRGRGPLCDECKKTLSGLSSPKPSPAPDGGFKADQDILESGYRRPPSKEGGWSLPQLVRTNIIPIAFRGHSLKRLWLTAIGAAGVIASLGEMFYRWGVWWIWPILPFSLTLVIGYNLLRKRFFTVVGWFNFESDRHGSVYITTLGGNCPVCNGEIGLKDIGPKRETKIVIQCKADSTHRWGFNSADLEELEPRAS</sequence>
<accession>A0A6S7ALB9</accession>
<gene>
    <name evidence="2" type="ORF">LMG3458_05057</name>
</gene>
<feature type="transmembrane region" description="Helical" evidence="1">
    <location>
        <begin position="109"/>
        <end position="127"/>
    </location>
</feature>
<protein>
    <submittedName>
        <fullName evidence="2">Uncharacterized protein</fullName>
    </submittedName>
</protein>
<dbReference type="EMBL" id="CADIJO010000024">
    <property type="protein sequence ID" value="CAB3733461.1"/>
    <property type="molecule type" value="Genomic_DNA"/>
</dbReference>
<keyword evidence="1" id="KW-1133">Transmembrane helix</keyword>
<reference evidence="2 3" key="1">
    <citation type="submission" date="2020-04" db="EMBL/GenBank/DDBJ databases">
        <authorList>
            <person name="De Canck E."/>
        </authorList>
    </citation>
    <scope>NUCLEOTIDE SEQUENCE [LARGE SCALE GENOMIC DNA]</scope>
    <source>
        <strain evidence="2 3">LMG 3458</strain>
    </source>
</reference>
<keyword evidence="1" id="KW-0812">Transmembrane</keyword>
<name>A0A6S7ALB9_9BURK</name>
<dbReference type="AlphaFoldDB" id="A0A6S7ALB9"/>
<organism evidence="2 3">
    <name type="scientific">Achromobacter deleyi</name>
    <dbReference type="NCBI Taxonomy" id="1353891"/>
    <lineage>
        <taxon>Bacteria</taxon>
        <taxon>Pseudomonadati</taxon>
        <taxon>Pseudomonadota</taxon>
        <taxon>Betaproteobacteria</taxon>
        <taxon>Burkholderiales</taxon>
        <taxon>Alcaligenaceae</taxon>
        <taxon>Achromobacter</taxon>
    </lineage>
</organism>
<evidence type="ECO:0000256" key="1">
    <source>
        <dbReference type="SAM" id="Phobius"/>
    </source>
</evidence>
<proteinExistence type="predicted"/>
<keyword evidence="1" id="KW-0472">Membrane</keyword>